<keyword evidence="3" id="KW-1185">Reference proteome</keyword>
<proteinExistence type="predicted"/>
<dbReference type="RefSeq" id="WP_344694583.1">
    <property type="nucleotide sequence ID" value="NZ_BAABBF010000011.1"/>
</dbReference>
<accession>A0ABP7ERV5</accession>
<keyword evidence="1" id="KW-1133">Transmembrane helix</keyword>
<evidence type="ECO:0000313" key="2">
    <source>
        <dbReference type="EMBL" id="GAA3723013.1"/>
    </source>
</evidence>
<sequence>MSDTGIPQWKSWYRWPFLLAFLMGAAMFVIGVRECAALVDALGTLPPTITVNTAMSAFPPLGIGIMAAGLLGWLPRKADNSGLRPIRTRRGRERDPGAIVIAIVLAMLLLYPVAGLALRTVTADMLSARGYTETTERVSASSGYLTTRWHR</sequence>
<reference evidence="3" key="1">
    <citation type="journal article" date="2019" name="Int. J. Syst. Evol. Microbiol.">
        <title>The Global Catalogue of Microorganisms (GCM) 10K type strain sequencing project: providing services to taxonomists for standard genome sequencing and annotation.</title>
        <authorList>
            <consortium name="The Broad Institute Genomics Platform"/>
            <consortium name="The Broad Institute Genome Sequencing Center for Infectious Disease"/>
            <person name="Wu L."/>
            <person name="Ma J."/>
        </authorList>
    </citation>
    <scope>NUCLEOTIDE SEQUENCE [LARGE SCALE GENOMIC DNA]</scope>
    <source>
        <strain evidence="3">JCM 17498</strain>
    </source>
</reference>
<gene>
    <name evidence="2" type="ORF">GCM10022268_34000</name>
</gene>
<protein>
    <submittedName>
        <fullName evidence="2">Uncharacterized protein</fullName>
    </submittedName>
</protein>
<name>A0ABP7ERV5_9SPHN</name>
<evidence type="ECO:0000313" key="3">
    <source>
        <dbReference type="Proteomes" id="UP001500523"/>
    </source>
</evidence>
<dbReference type="EMBL" id="BAABBF010000011">
    <property type="protein sequence ID" value="GAA3723013.1"/>
    <property type="molecule type" value="Genomic_DNA"/>
</dbReference>
<comment type="caution">
    <text evidence="2">The sequence shown here is derived from an EMBL/GenBank/DDBJ whole genome shotgun (WGS) entry which is preliminary data.</text>
</comment>
<dbReference type="Proteomes" id="UP001500523">
    <property type="component" value="Unassembled WGS sequence"/>
</dbReference>
<keyword evidence="1" id="KW-0812">Transmembrane</keyword>
<keyword evidence="1" id="KW-0472">Membrane</keyword>
<feature type="transmembrane region" description="Helical" evidence="1">
    <location>
        <begin position="12"/>
        <end position="33"/>
    </location>
</feature>
<feature type="transmembrane region" description="Helical" evidence="1">
    <location>
        <begin position="96"/>
        <end position="118"/>
    </location>
</feature>
<feature type="transmembrane region" description="Helical" evidence="1">
    <location>
        <begin position="53"/>
        <end position="75"/>
    </location>
</feature>
<evidence type="ECO:0000256" key="1">
    <source>
        <dbReference type="SAM" id="Phobius"/>
    </source>
</evidence>
<organism evidence="2 3">
    <name type="scientific">Sphingomonas cynarae</name>
    <dbReference type="NCBI Taxonomy" id="930197"/>
    <lineage>
        <taxon>Bacteria</taxon>
        <taxon>Pseudomonadati</taxon>
        <taxon>Pseudomonadota</taxon>
        <taxon>Alphaproteobacteria</taxon>
        <taxon>Sphingomonadales</taxon>
        <taxon>Sphingomonadaceae</taxon>
        <taxon>Sphingomonas</taxon>
    </lineage>
</organism>